<dbReference type="Pfam" id="PF00903">
    <property type="entry name" value="Glyoxalase"/>
    <property type="match status" value="1"/>
</dbReference>
<protein>
    <submittedName>
        <fullName evidence="3">Putative glyoxalase superfamily protein PhnB</fullName>
    </submittedName>
</protein>
<dbReference type="RefSeq" id="WP_211307236.1">
    <property type="nucleotide sequence ID" value="NZ_CAKZQT010000021.1"/>
</dbReference>
<evidence type="ECO:0000313" key="4">
    <source>
        <dbReference type="Proteomes" id="UP000248330"/>
    </source>
</evidence>
<gene>
    <name evidence="3" type="ORF">C8D93_10313</name>
</gene>
<comment type="caution">
    <text evidence="3">The sequence shown here is derived from an EMBL/GenBank/DDBJ whole genome shotgun (WGS) entry which is preliminary data.</text>
</comment>
<dbReference type="EMBL" id="QICN01000003">
    <property type="protein sequence ID" value="PXV69440.1"/>
    <property type="molecule type" value="Genomic_DNA"/>
</dbReference>
<dbReference type="Proteomes" id="UP000248330">
    <property type="component" value="Unassembled WGS sequence"/>
</dbReference>
<evidence type="ECO:0000259" key="2">
    <source>
        <dbReference type="PROSITE" id="PS51819"/>
    </source>
</evidence>
<dbReference type="InterPro" id="IPR004360">
    <property type="entry name" value="Glyas_Fos-R_dOase_dom"/>
</dbReference>
<evidence type="ECO:0000256" key="1">
    <source>
        <dbReference type="SAM" id="MobiDB-lite"/>
    </source>
</evidence>
<dbReference type="PANTHER" id="PTHR34109">
    <property type="entry name" value="BNAUNNG04460D PROTEIN-RELATED"/>
    <property type="match status" value="1"/>
</dbReference>
<sequence>MAGKKAKGGKRAPAKKRTAVKASKTARKSAAGKPSRTPVKKAAGVVKKVARTAKKAAAKVVRPAKSRKRPAAKKPSRTKDGRPPNWPALSPYMTVRDAAASVAFYEAAFGFKVEGELMRDDSGQIMHAGMRLGDACIMFAPQGMDPQMRAPVEVGGGFGLSLYVYVADVDALAARALRAGADLQQAPADQFWGDRIAIFVDPDGYHWTFATHVGEFDASKAPH</sequence>
<dbReference type="Gene3D" id="3.30.720.110">
    <property type="match status" value="1"/>
</dbReference>
<reference evidence="3 4" key="1">
    <citation type="submission" date="2018-04" db="EMBL/GenBank/DDBJ databases">
        <title>Genomic Encyclopedia of Type Strains, Phase IV (KMG-IV): sequencing the most valuable type-strain genomes for metagenomic binning, comparative biology and taxonomic classification.</title>
        <authorList>
            <person name="Goeker M."/>
        </authorList>
    </citation>
    <scope>NUCLEOTIDE SEQUENCE [LARGE SCALE GENOMIC DNA]</scope>
    <source>
        <strain evidence="3 4">DSM 104150</strain>
    </source>
</reference>
<proteinExistence type="predicted"/>
<dbReference type="InterPro" id="IPR037523">
    <property type="entry name" value="VOC_core"/>
</dbReference>
<feature type="region of interest" description="Disordered" evidence="1">
    <location>
        <begin position="1"/>
        <end position="87"/>
    </location>
</feature>
<dbReference type="SUPFAM" id="SSF54593">
    <property type="entry name" value="Glyoxalase/Bleomycin resistance protein/Dihydroxybiphenyl dioxygenase"/>
    <property type="match status" value="1"/>
</dbReference>
<feature type="domain" description="VOC" evidence="2">
    <location>
        <begin position="87"/>
        <end position="212"/>
    </location>
</feature>
<dbReference type="Gene3D" id="3.30.720.120">
    <property type="match status" value="1"/>
</dbReference>
<name>A0A318EJM0_9GAMM</name>
<dbReference type="AlphaFoldDB" id="A0A318EJM0"/>
<feature type="compositionally biased region" description="Basic residues" evidence="1">
    <location>
        <begin position="1"/>
        <end position="27"/>
    </location>
</feature>
<dbReference type="InterPro" id="IPR029068">
    <property type="entry name" value="Glyas_Bleomycin-R_OHBP_Dase"/>
</dbReference>
<organism evidence="3 4">
    <name type="scientific">Sinimarinibacterium flocculans</name>
    <dbReference type="NCBI Taxonomy" id="985250"/>
    <lineage>
        <taxon>Bacteria</taxon>
        <taxon>Pseudomonadati</taxon>
        <taxon>Pseudomonadota</taxon>
        <taxon>Gammaproteobacteria</taxon>
        <taxon>Nevskiales</taxon>
        <taxon>Nevskiaceae</taxon>
        <taxon>Sinimarinibacterium</taxon>
    </lineage>
</organism>
<dbReference type="PROSITE" id="PS51819">
    <property type="entry name" value="VOC"/>
    <property type="match status" value="1"/>
</dbReference>
<dbReference type="PANTHER" id="PTHR34109:SF1">
    <property type="entry name" value="VOC DOMAIN-CONTAINING PROTEIN"/>
    <property type="match status" value="1"/>
</dbReference>
<evidence type="ECO:0000313" key="3">
    <source>
        <dbReference type="EMBL" id="PXV69440.1"/>
    </source>
</evidence>
<accession>A0A318EJM0</accession>
<keyword evidence="4" id="KW-1185">Reference proteome</keyword>
<feature type="compositionally biased region" description="Basic residues" evidence="1">
    <location>
        <begin position="48"/>
        <end position="76"/>
    </location>
</feature>